<evidence type="ECO:0000313" key="2">
    <source>
        <dbReference type="EMBL" id="CAG6664069.1"/>
    </source>
</evidence>
<evidence type="ECO:0000256" key="1">
    <source>
        <dbReference type="SAM" id="SignalP"/>
    </source>
</evidence>
<sequence length="171" mass="20106">MRLFRACPILLFTFLPILLGSVKVASKLGFDFNLVISTRLIDFLKNRSRDQLIAKLTVYYPTDEHFFFLWWLPGYVHVPSTFCFEYFLGGSIFHFHFSFSSIKRPDCRLKFSSVIKLPFSRFLYFLFTLIHSSPLSQTYTHTLYFLCLSTFITPLHTHTHTPPPFQVSVRT</sequence>
<organism evidence="2">
    <name type="scientific">Cacopsylla melanoneura</name>
    <dbReference type="NCBI Taxonomy" id="428564"/>
    <lineage>
        <taxon>Eukaryota</taxon>
        <taxon>Metazoa</taxon>
        <taxon>Ecdysozoa</taxon>
        <taxon>Arthropoda</taxon>
        <taxon>Hexapoda</taxon>
        <taxon>Insecta</taxon>
        <taxon>Pterygota</taxon>
        <taxon>Neoptera</taxon>
        <taxon>Paraneoptera</taxon>
        <taxon>Hemiptera</taxon>
        <taxon>Sternorrhyncha</taxon>
        <taxon>Psylloidea</taxon>
        <taxon>Psyllidae</taxon>
        <taxon>Psyllinae</taxon>
        <taxon>Cacopsylla</taxon>
    </lineage>
</organism>
<proteinExistence type="predicted"/>
<dbReference type="AlphaFoldDB" id="A0A8D8WN31"/>
<feature type="signal peptide" evidence="1">
    <location>
        <begin position="1"/>
        <end position="20"/>
    </location>
</feature>
<dbReference type="EMBL" id="HBUF01206704">
    <property type="protein sequence ID" value="CAG6664069.1"/>
    <property type="molecule type" value="Transcribed_RNA"/>
</dbReference>
<feature type="chain" id="PRO_5034028127" evidence="1">
    <location>
        <begin position="21"/>
        <end position="171"/>
    </location>
</feature>
<name>A0A8D8WN31_9HEMI</name>
<keyword evidence="1" id="KW-0732">Signal</keyword>
<reference evidence="2" key="1">
    <citation type="submission" date="2021-05" db="EMBL/GenBank/DDBJ databases">
        <authorList>
            <person name="Alioto T."/>
            <person name="Alioto T."/>
            <person name="Gomez Garrido J."/>
        </authorList>
    </citation>
    <scope>NUCLEOTIDE SEQUENCE</scope>
</reference>
<accession>A0A8D8WN31</accession>
<protein>
    <submittedName>
        <fullName evidence="2">Uncharacterized protein</fullName>
    </submittedName>
</protein>